<evidence type="ECO:0000313" key="7">
    <source>
        <dbReference type="Proteomes" id="UP001197214"/>
    </source>
</evidence>
<gene>
    <name evidence="6" type="ORF">KY084_04905</name>
</gene>
<feature type="region of interest" description="Disordered" evidence="3">
    <location>
        <begin position="1"/>
        <end position="47"/>
    </location>
</feature>
<dbReference type="InterPro" id="IPR039426">
    <property type="entry name" value="TonB-dep_rcpt-like"/>
</dbReference>
<dbReference type="NCBIfam" id="TIGR01782">
    <property type="entry name" value="TonB-Xanth-Caul"/>
    <property type="match status" value="1"/>
</dbReference>
<comment type="subcellular location">
    <subcellularLocation>
        <location evidence="1">Cell outer membrane</location>
        <topology evidence="1">Multi-pass membrane protein</topology>
    </subcellularLocation>
</comment>
<reference evidence="6 7" key="1">
    <citation type="submission" date="2021-07" db="EMBL/GenBank/DDBJ databases">
        <title>Stakelama flava sp. nov., a novel endophytic bacterium isolated from branch of Kandelia candel.</title>
        <authorList>
            <person name="Tuo L."/>
        </authorList>
    </citation>
    <scope>NUCLEOTIDE SEQUENCE [LARGE SCALE GENOMIC DNA]</scope>
    <source>
        <strain evidence="6 7">CBK3Z-3</strain>
    </source>
</reference>
<keyword evidence="1" id="KW-0812">Transmembrane</keyword>
<accession>A0ABS6XJ44</accession>
<keyword evidence="6" id="KW-0675">Receptor</keyword>
<dbReference type="InterPro" id="IPR010104">
    <property type="entry name" value="TonB_rcpt_bac"/>
</dbReference>
<name>A0ABS6XJ44_9SPHN</name>
<feature type="compositionally biased region" description="Low complexity" evidence="3">
    <location>
        <begin position="8"/>
        <end position="18"/>
    </location>
</feature>
<dbReference type="PANTHER" id="PTHR40980:SF3">
    <property type="entry name" value="TONB-DEPENDENT RECEPTOR-LIKE BETA-BARREL DOMAIN-CONTAINING PROTEIN"/>
    <property type="match status" value="1"/>
</dbReference>
<dbReference type="EMBL" id="JAHWZX010000003">
    <property type="protein sequence ID" value="MBW4330212.1"/>
    <property type="molecule type" value="Genomic_DNA"/>
</dbReference>
<evidence type="ECO:0000256" key="1">
    <source>
        <dbReference type="PROSITE-ProRule" id="PRU01360"/>
    </source>
</evidence>
<keyword evidence="1 2" id="KW-0472">Membrane</keyword>
<evidence type="ECO:0000313" key="6">
    <source>
        <dbReference type="EMBL" id="MBW4330212.1"/>
    </source>
</evidence>
<organism evidence="6 7">
    <name type="scientific">Stakelama flava</name>
    <dbReference type="NCBI Taxonomy" id="2860338"/>
    <lineage>
        <taxon>Bacteria</taxon>
        <taxon>Pseudomonadati</taxon>
        <taxon>Pseudomonadota</taxon>
        <taxon>Alphaproteobacteria</taxon>
        <taxon>Sphingomonadales</taxon>
        <taxon>Sphingomonadaceae</taxon>
        <taxon>Stakelama</taxon>
    </lineage>
</organism>
<protein>
    <submittedName>
        <fullName evidence="6">TonB-dependent receptor</fullName>
    </submittedName>
</protein>
<keyword evidence="2" id="KW-0798">TonB box</keyword>
<evidence type="ECO:0000256" key="3">
    <source>
        <dbReference type="SAM" id="MobiDB-lite"/>
    </source>
</evidence>
<evidence type="ECO:0000259" key="5">
    <source>
        <dbReference type="Pfam" id="PF07715"/>
    </source>
</evidence>
<dbReference type="PANTHER" id="PTHR40980">
    <property type="entry name" value="PLUG DOMAIN-CONTAINING PROTEIN"/>
    <property type="match status" value="1"/>
</dbReference>
<dbReference type="Pfam" id="PF07715">
    <property type="entry name" value="Plug"/>
    <property type="match status" value="1"/>
</dbReference>
<dbReference type="Proteomes" id="UP001197214">
    <property type="component" value="Unassembled WGS sequence"/>
</dbReference>
<dbReference type="RefSeq" id="WP_219237314.1">
    <property type="nucleotide sequence ID" value="NZ_JAHWZX010000003.1"/>
</dbReference>
<keyword evidence="1" id="KW-0813">Transport</keyword>
<dbReference type="InterPro" id="IPR012910">
    <property type="entry name" value="Plug_dom"/>
</dbReference>
<dbReference type="InterPro" id="IPR000531">
    <property type="entry name" value="Beta-barrel_TonB"/>
</dbReference>
<feature type="compositionally biased region" description="Low complexity" evidence="3">
    <location>
        <begin position="27"/>
        <end position="43"/>
    </location>
</feature>
<keyword evidence="1" id="KW-0998">Cell outer membrane</keyword>
<keyword evidence="1" id="KW-1134">Transmembrane beta strand</keyword>
<dbReference type="Pfam" id="PF00593">
    <property type="entry name" value="TonB_dep_Rec_b-barrel"/>
    <property type="match status" value="1"/>
</dbReference>
<evidence type="ECO:0000259" key="4">
    <source>
        <dbReference type="Pfam" id="PF00593"/>
    </source>
</evidence>
<feature type="domain" description="TonB-dependent receptor plug" evidence="5">
    <location>
        <begin position="69"/>
        <end position="161"/>
    </location>
</feature>
<sequence length="919" mass="100403">MPLTVAAQTTSQSQSTSSDTDDEAVDDSGASAATTTPAAQDSAGQQAVAGEDIVVTGYRRSLESAQEIKRNSDGIVDAVVAEDIGKLPDTFASSALQRVTGVTVTRGGGEAAGVTVRGLPDLTTTYNGREIFTAEGRFVAIQDFPAGTVAALEVYKSGTADMIEAGIAGEVNVRGRRPFDFKGFELSGSLNGVVWDQSGKTSWNGNLLISDRWDTGIGEIGVLVNASYVGLNYQDSTREQSLVIQTATEDNAPGTGGGFRYPDAQALYYGTGHRWRPSANAAIQWRPNSELEFYVDGLFQGFRSEDANQYMFVPIFGEGIQLSDVTYRGDGQDQAQSMTVTNAYRPDGYWGATNAKTDTYQVGGGAKWEHDRWKVSADLAYTDSTYTLNARNIDYLFASSPVRNVNFDGGSDGGPLYTFQDFDLTDPANYLSRGFYQAYLSVGGKDWQTRSDVEYDVSDTGLLRRLQLGVRYSDRDARRDRGAPYIYNGDDRIPITDLPVTIGTVHPGFRFGGGFEPRTFVGLSNSDIVDNLDALRAFYGAPEGLPEFSPTENFTANEKSYAIYGQAKYGFDLGGITVDGLIGLRVVKTKLHTTGFSRFLDEDNVESFSAVTGSSEYTDYLPNVSARIGLTDKLQLRLAFTQTRTRPNFFDLRPSLNLNSPPVIEPGSQCDLDPDAEQCLRTGSRGNPDLKPLYSDNYDASLEYYFSRTGSATLALFRREANGFVSSIPVDSTDPVYGGLRIQTPLNLGDTTLQGAELAFTSFLDIDGLPEWAKGFGIQANLTYVDAKGDLPPSLAATVDNKQQAFPGVSKWAYNVIALYERPFFSARLAYNYRSKFVQSYGLVNLDPTAHAVIEKGRGQLDFSTSVTPVKNITIAFDVVNLLGNPLKRYRQYDDAGDTYPRQILYLERTYSLGVRFAF</sequence>
<dbReference type="PROSITE" id="PS52016">
    <property type="entry name" value="TONB_DEPENDENT_REC_3"/>
    <property type="match status" value="1"/>
</dbReference>
<keyword evidence="7" id="KW-1185">Reference proteome</keyword>
<proteinExistence type="inferred from homology"/>
<feature type="domain" description="TonB-dependent receptor-like beta-barrel" evidence="4">
    <location>
        <begin position="394"/>
        <end position="882"/>
    </location>
</feature>
<comment type="caution">
    <text evidence="6">The sequence shown here is derived from an EMBL/GenBank/DDBJ whole genome shotgun (WGS) entry which is preliminary data.</text>
</comment>
<evidence type="ECO:0000256" key="2">
    <source>
        <dbReference type="RuleBase" id="RU003357"/>
    </source>
</evidence>
<comment type="similarity">
    <text evidence="1 2">Belongs to the TonB-dependent receptor family.</text>
</comment>